<dbReference type="InterPro" id="IPR050194">
    <property type="entry name" value="Glycosyltransferase_grp1"/>
</dbReference>
<dbReference type="EMBL" id="QKVK01000001">
    <property type="protein sequence ID" value="PZF78931.1"/>
    <property type="molecule type" value="Genomic_DNA"/>
</dbReference>
<dbReference type="GO" id="GO:0016757">
    <property type="term" value="F:glycosyltransferase activity"/>
    <property type="evidence" value="ECO:0007669"/>
    <property type="project" value="UniProtKB-ARBA"/>
</dbReference>
<feature type="domain" description="Glycosyltransferase subfamily 4-like N-terminal" evidence="1">
    <location>
        <begin position="14"/>
        <end position="166"/>
    </location>
</feature>
<keyword evidence="3" id="KW-1185">Reference proteome</keyword>
<dbReference type="RefSeq" id="WP_111196260.1">
    <property type="nucleotide sequence ID" value="NZ_QKVK01000001.1"/>
</dbReference>
<dbReference type="SUPFAM" id="SSF53756">
    <property type="entry name" value="UDP-Glycosyltransferase/glycogen phosphorylase"/>
    <property type="match status" value="1"/>
</dbReference>
<organism evidence="2 3">
    <name type="scientific">Aestuariivirga litoralis</name>
    <dbReference type="NCBI Taxonomy" id="2650924"/>
    <lineage>
        <taxon>Bacteria</taxon>
        <taxon>Pseudomonadati</taxon>
        <taxon>Pseudomonadota</taxon>
        <taxon>Alphaproteobacteria</taxon>
        <taxon>Hyphomicrobiales</taxon>
        <taxon>Aestuariivirgaceae</taxon>
        <taxon>Aestuariivirga</taxon>
    </lineage>
</organism>
<sequence length="352" mass="38751">MRILIVTDAWSPQVNGVVRTLNALICELRAKGHDVRTINPEGRPSRPLPLYREITLTHTSVAAMEAEIAAIAPDVIHIATEGPLGWTARRVCLRAGLKFTTGFHTRFAEYAAARIPLPGVLSLGWQVLRRFHAPSQAVMVPTKSIGAELDRRNFTNVKIWTRGVDHGLFRPYPRDHLGLPRPIILYAGRLAVEKGIDDFIALRVKGTKVLVGDGPERARLEKLAPEARFLGFRHGEDYARTHAAADVMVFPSRTDTFGLVMLEAMACGTPVAAYNAPSPLDVVDNGVTGIIAGRLEDAVERALTLDRGVVEQGSRAFSWKTCADLFESWLVPCGTITPRRRRQGLAYATLPR</sequence>
<dbReference type="Pfam" id="PF13439">
    <property type="entry name" value="Glyco_transf_4"/>
    <property type="match status" value="1"/>
</dbReference>
<dbReference type="InterPro" id="IPR028098">
    <property type="entry name" value="Glyco_trans_4-like_N"/>
</dbReference>
<comment type="caution">
    <text evidence="2">The sequence shown here is derived from an EMBL/GenBank/DDBJ whole genome shotgun (WGS) entry which is preliminary data.</text>
</comment>
<dbReference type="AlphaFoldDB" id="A0A2W2AUR6"/>
<reference evidence="3" key="1">
    <citation type="submission" date="2018-06" db="EMBL/GenBank/DDBJ databases">
        <title>Aestuariibacter litoralis strain KCTC 52945T.</title>
        <authorList>
            <person name="Li X."/>
            <person name="Salam N."/>
            <person name="Li J.-L."/>
            <person name="Chen Y.-M."/>
            <person name="Yang Z.-W."/>
            <person name="Zhang L.-Y."/>
            <person name="Han M.-X."/>
            <person name="Xiao M."/>
            <person name="Li W.-J."/>
        </authorList>
    </citation>
    <scope>NUCLEOTIDE SEQUENCE [LARGE SCALE GENOMIC DNA]</scope>
    <source>
        <strain evidence="3">KCTC 52945</strain>
    </source>
</reference>
<evidence type="ECO:0000313" key="2">
    <source>
        <dbReference type="EMBL" id="PZF78931.1"/>
    </source>
</evidence>
<evidence type="ECO:0000313" key="3">
    <source>
        <dbReference type="Proteomes" id="UP000248795"/>
    </source>
</evidence>
<protein>
    <submittedName>
        <fullName evidence="2">Glycosyltransferase family 1 protein</fullName>
    </submittedName>
</protein>
<dbReference type="PANTHER" id="PTHR45947:SF3">
    <property type="entry name" value="SULFOQUINOVOSYL TRANSFERASE SQD2"/>
    <property type="match status" value="1"/>
</dbReference>
<dbReference type="Pfam" id="PF13692">
    <property type="entry name" value="Glyco_trans_1_4"/>
    <property type="match status" value="1"/>
</dbReference>
<dbReference type="PANTHER" id="PTHR45947">
    <property type="entry name" value="SULFOQUINOVOSYL TRANSFERASE SQD2"/>
    <property type="match status" value="1"/>
</dbReference>
<proteinExistence type="predicted"/>
<name>A0A2W2AUR6_9HYPH</name>
<dbReference type="Proteomes" id="UP000248795">
    <property type="component" value="Unassembled WGS sequence"/>
</dbReference>
<dbReference type="Gene3D" id="3.40.50.2000">
    <property type="entry name" value="Glycogen Phosphorylase B"/>
    <property type="match status" value="2"/>
</dbReference>
<keyword evidence="2" id="KW-0808">Transferase</keyword>
<accession>A0A2W2AUR6</accession>
<evidence type="ECO:0000259" key="1">
    <source>
        <dbReference type="Pfam" id="PF13439"/>
    </source>
</evidence>
<dbReference type="CDD" id="cd03814">
    <property type="entry name" value="GT4-like"/>
    <property type="match status" value="1"/>
</dbReference>
<gene>
    <name evidence="2" type="ORF">DK847_03870</name>
</gene>